<accession>A0A1D1UR27</accession>
<evidence type="ECO:0000313" key="4">
    <source>
        <dbReference type="Proteomes" id="UP000186922"/>
    </source>
</evidence>
<keyword evidence="2" id="KW-0732">Signal</keyword>
<feature type="chain" id="PRO_5008897520" evidence="2">
    <location>
        <begin position="21"/>
        <end position="83"/>
    </location>
</feature>
<evidence type="ECO:0000256" key="1">
    <source>
        <dbReference type="SAM" id="MobiDB-lite"/>
    </source>
</evidence>
<dbReference type="EMBL" id="BDGG01000002">
    <property type="protein sequence ID" value="GAU92144.1"/>
    <property type="molecule type" value="Genomic_DNA"/>
</dbReference>
<proteinExistence type="predicted"/>
<sequence>MRSFLVCALALLLVVDVSFSMVLRQKRDQLPSIVSDGRKTMGSEPAGNPGVPPAAIAQAQGNLEKRMMPNPFGSNPAMIPVGN</sequence>
<evidence type="ECO:0000313" key="3">
    <source>
        <dbReference type="EMBL" id="GAU92144.1"/>
    </source>
</evidence>
<protein>
    <submittedName>
        <fullName evidence="3">Uncharacterized protein</fullName>
    </submittedName>
</protein>
<keyword evidence="4" id="KW-1185">Reference proteome</keyword>
<gene>
    <name evidence="3" type="primary">RvY_04262-1</name>
    <name evidence="3" type="synonym">RvY_04262.1</name>
    <name evidence="3" type="ORF">RvY_04262</name>
</gene>
<dbReference type="AlphaFoldDB" id="A0A1D1UR27"/>
<organism evidence="3 4">
    <name type="scientific">Ramazzottius varieornatus</name>
    <name type="common">Water bear</name>
    <name type="synonym">Tardigrade</name>
    <dbReference type="NCBI Taxonomy" id="947166"/>
    <lineage>
        <taxon>Eukaryota</taxon>
        <taxon>Metazoa</taxon>
        <taxon>Ecdysozoa</taxon>
        <taxon>Tardigrada</taxon>
        <taxon>Eutardigrada</taxon>
        <taxon>Parachela</taxon>
        <taxon>Hypsibioidea</taxon>
        <taxon>Ramazzottiidae</taxon>
        <taxon>Ramazzottius</taxon>
    </lineage>
</organism>
<comment type="caution">
    <text evidence="3">The sequence shown here is derived from an EMBL/GenBank/DDBJ whole genome shotgun (WGS) entry which is preliminary data.</text>
</comment>
<name>A0A1D1UR27_RAMVA</name>
<feature type="signal peptide" evidence="2">
    <location>
        <begin position="1"/>
        <end position="20"/>
    </location>
</feature>
<dbReference type="Proteomes" id="UP000186922">
    <property type="component" value="Unassembled WGS sequence"/>
</dbReference>
<feature type="region of interest" description="Disordered" evidence="1">
    <location>
        <begin position="34"/>
        <end position="53"/>
    </location>
</feature>
<reference evidence="3 4" key="1">
    <citation type="journal article" date="2016" name="Nat. Commun.">
        <title>Extremotolerant tardigrade genome and improved radiotolerance of human cultured cells by tardigrade-unique protein.</title>
        <authorList>
            <person name="Hashimoto T."/>
            <person name="Horikawa D.D."/>
            <person name="Saito Y."/>
            <person name="Kuwahara H."/>
            <person name="Kozuka-Hata H."/>
            <person name="Shin-I T."/>
            <person name="Minakuchi Y."/>
            <person name="Ohishi K."/>
            <person name="Motoyama A."/>
            <person name="Aizu T."/>
            <person name="Enomoto A."/>
            <person name="Kondo K."/>
            <person name="Tanaka S."/>
            <person name="Hara Y."/>
            <person name="Koshikawa S."/>
            <person name="Sagara H."/>
            <person name="Miura T."/>
            <person name="Yokobori S."/>
            <person name="Miyagawa K."/>
            <person name="Suzuki Y."/>
            <person name="Kubo T."/>
            <person name="Oyama M."/>
            <person name="Kohara Y."/>
            <person name="Fujiyama A."/>
            <person name="Arakawa K."/>
            <person name="Katayama T."/>
            <person name="Toyoda A."/>
            <person name="Kunieda T."/>
        </authorList>
    </citation>
    <scope>NUCLEOTIDE SEQUENCE [LARGE SCALE GENOMIC DNA]</scope>
    <source>
        <strain evidence="3 4">YOKOZUNA-1</strain>
    </source>
</reference>
<evidence type="ECO:0000256" key="2">
    <source>
        <dbReference type="SAM" id="SignalP"/>
    </source>
</evidence>